<dbReference type="InterPro" id="IPR013320">
    <property type="entry name" value="ConA-like_dom_sf"/>
</dbReference>
<feature type="domain" description="Peptidase S8/S53" evidence="9">
    <location>
        <begin position="200"/>
        <end position="485"/>
    </location>
</feature>
<feature type="signal peptide" evidence="8">
    <location>
        <begin position="1"/>
        <end position="30"/>
    </location>
</feature>
<feature type="active site" description="Charge relay system" evidence="5 6">
    <location>
        <position position="209"/>
    </location>
</feature>
<dbReference type="SUPFAM" id="SSF49899">
    <property type="entry name" value="Concanavalin A-like lectins/glucanases"/>
    <property type="match status" value="1"/>
</dbReference>
<dbReference type="STRING" id="76728.AQ490_21935"/>
<evidence type="ECO:0000256" key="8">
    <source>
        <dbReference type="SAM" id="SignalP"/>
    </source>
</evidence>
<dbReference type="SUPFAM" id="SSF52743">
    <property type="entry name" value="Subtilisin-like"/>
    <property type="match status" value="1"/>
</dbReference>
<evidence type="ECO:0000256" key="4">
    <source>
        <dbReference type="ARBA" id="ARBA00022825"/>
    </source>
</evidence>
<feature type="region of interest" description="Disordered" evidence="7">
    <location>
        <begin position="31"/>
        <end position="53"/>
    </location>
</feature>
<evidence type="ECO:0000313" key="10">
    <source>
        <dbReference type="EMBL" id="KRV48983.1"/>
    </source>
</evidence>
<feature type="region of interest" description="Disordered" evidence="7">
    <location>
        <begin position="309"/>
        <end position="334"/>
    </location>
</feature>
<evidence type="ECO:0000256" key="5">
    <source>
        <dbReference type="PIRSR" id="PIRSR615500-1"/>
    </source>
</evidence>
<name>A0A0T6LS72_WENVI</name>
<feature type="compositionally biased region" description="Low complexity" evidence="7">
    <location>
        <begin position="40"/>
        <end position="53"/>
    </location>
</feature>
<dbReference type="PANTHER" id="PTHR43399:SF4">
    <property type="entry name" value="CELL WALL-ASSOCIATED PROTEASE"/>
    <property type="match status" value="1"/>
</dbReference>
<dbReference type="AlphaFoldDB" id="A0A0T6LS72"/>
<dbReference type="Pfam" id="PF00082">
    <property type="entry name" value="Peptidase_S8"/>
    <property type="match status" value="1"/>
</dbReference>
<evidence type="ECO:0000256" key="1">
    <source>
        <dbReference type="ARBA" id="ARBA00011073"/>
    </source>
</evidence>
<keyword evidence="8" id="KW-0732">Signal</keyword>
<dbReference type="SUPFAM" id="SSF49464">
    <property type="entry name" value="Carboxypeptidase regulatory domain-like"/>
    <property type="match status" value="2"/>
</dbReference>
<feature type="active site" description="Charge relay system" evidence="5 6">
    <location>
        <position position="257"/>
    </location>
</feature>
<gene>
    <name evidence="10" type="ORF">AQ490_21935</name>
</gene>
<feature type="compositionally biased region" description="Polar residues" evidence="7">
    <location>
        <begin position="324"/>
        <end position="333"/>
    </location>
</feature>
<comment type="similarity">
    <text evidence="1 6">Belongs to the peptidase S8 family.</text>
</comment>
<dbReference type="PANTHER" id="PTHR43399">
    <property type="entry name" value="SUBTILISIN-RELATED"/>
    <property type="match status" value="1"/>
</dbReference>
<dbReference type="RefSeq" id="WP_051087539.1">
    <property type="nucleotide sequence ID" value="NZ_LLZU01000016.1"/>
</dbReference>
<dbReference type="GO" id="GO:0004252">
    <property type="term" value="F:serine-type endopeptidase activity"/>
    <property type="evidence" value="ECO:0007669"/>
    <property type="project" value="UniProtKB-UniRule"/>
</dbReference>
<evidence type="ECO:0000256" key="3">
    <source>
        <dbReference type="ARBA" id="ARBA00022801"/>
    </source>
</evidence>
<comment type="caution">
    <text evidence="10">The sequence shown here is derived from an EMBL/GenBank/DDBJ whole genome shotgun (WGS) entry which is preliminary data.</text>
</comment>
<dbReference type="Gene3D" id="2.60.120.260">
    <property type="entry name" value="Galactose-binding domain-like"/>
    <property type="match status" value="1"/>
</dbReference>
<organism evidence="10 11">
    <name type="scientific">Wenjunlia vitaminophila</name>
    <name type="common">Streptomyces vitaminophilus</name>
    <dbReference type="NCBI Taxonomy" id="76728"/>
    <lineage>
        <taxon>Bacteria</taxon>
        <taxon>Bacillati</taxon>
        <taxon>Actinomycetota</taxon>
        <taxon>Actinomycetes</taxon>
        <taxon>Kitasatosporales</taxon>
        <taxon>Streptomycetaceae</taxon>
        <taxon>Wenjunlia</taxon>
    </lineage>
</organism>
<dbReference type="InterPro" id="IPR023828">
    <property type="entry name" value="Peptidase_S8_Ser-AS"/>
</dbReference>
<dbReference type="InterPro" id="IPR036852">
    <property type="entry name" value="Peptidase_S8/S53_dom_sf"/>
</dbReference>
<dbReference type="Pfam" id="PF13620">
    <property type="entry name" value="CarboxypepD_reg"/>
    <property type="match status" value="1"/>
</dbReference>
<feature type="chain" id="PRO_5006670619" description="Peptidase S8/S53 domain-containing protein" evidence="8">
    <location>
        <begin position="31"/>
        <end position="855"/>
    </location>
</feature>
<dbReference type="PROSITE" id="PS00138">
    <property type="entry name" value="SUBTILASE_SER"/>
    <property type="match status" value="1"/>
</dbReference>
<evidence type="ECO:0000256" key="7">
    <source>
        <dbReference type="SAM" id="MobiDB-lite"/>
    </source>
</evidence>
<dbReference type="Gene3D" id="2.60.40.1120">
    <property type="entry name" value="Carboxypeptidase-like, regulatory domain"/>
    <property type="match status" value="2"/>
</dbReference>
<dbReference type="PROSITE" id="PS51892">
    <property type="entry name" value="SUBTILASE"/>
    <property type="match status" value="1"/>
</dbReference>
<evidence type="ECO:0000256" key="2">
    <source>
        <dbReference type="ARBA" id="ARBA00022670"/>
    </source>
</evidence>
<sequence length="855" mass="89200">MRTPRSTAGLASVAACTLALVAGALAPAMAQTGGDAPKDGAPSAAGPATSARAEPKVAPELAAAYATAETADVWVRLVEDTDLTSARRLTDDTARGREVVADLKATAADSQAPVRSLLRAEGLRTRSFWVTNAVFVQDAPESVVRTLAARADVAEVRVSRTYAPPEPVESEPASAAAGGLEWGVANINADDVWAQTGRSGEGVVIANIDTGVQFDHPALVRQYRGNNGDGTFTHDYNWFDTSGACEKGAGPCDKNGHGTHTMGTMAGDDGAGNQIGVAPGVRWITANGCATCSDVDLLAASQWMLAPTDANGQNPDPARRPDIVNNSWGSVNPSDEPLFEDVQEAWAASGIMGIWSNGNEGPACRTSGTPGSRTLNYSVGAYDSDNTIASFSSRGPGQDGTVKPDISAPGVNIRSAAPGNGYQLMSGTSMAAPHTAGAVALLWSARPEYAHDIQATRDLLDLSAIDTDDTTCGGTAANNNVYGEGRLDALALVNVGVAGTATLSGTVTDADTGQPLPGAEVSVTGPVNRRFTVPANGTYTLRLVAGDYQVSASAFGYVTDTTALTLTKDQALTHSPALNPTQRVDVTGKVTDGSGQGWGLAAKVVADDGRGHRWSATTDPSTGAYTLPLLPDTAYTLTYTATEPGYDPTTRTLTLGTTGRSLDVGLTVALECTARGYQVTRDGTTETFSQAKAPRGWTVTNVDPEIPNYRYQPGWQFTDPGERGNHTGGDGSFAIVDSRNSGKGYLQDTYLTSPTYDMTGRTEATIDFGQHLEPAVNSTTSVDLSLDGGRTWETVWSAHGYAAEAGTANQVVAVPQAADRTTVRYRLHYRGQNSGWWAVDNAFIGDRTCTPTPTT</sequence>
<dbReference type="eggNOG" id="COG1404">
    <property type="taxonomic scope" value="Bacteria"/>
</dbReference>
<evidence type="ECO:0000256" key="6">
    <source>
        <dbReference type="PROSITE-ProRule" id="PRU01240"/>
    </source>
</evidence>
<keyword evidence="11" id="KW-1185">Reference proteome</keyword>
<dbReference type="OrthoDB" id="9813435at2"/>
<dbReference type="PRINTS" id="PR00723">
    <property type="entry name" value="SUBTILISIN"/>
</dbReference>
<dbReference type="GO" id="GO:0006508">
    <property type="term" value="P:proteolysis"/>
    <property type="evidence" value="ECO:0007669"/>
    <property type="project" value="UniProtKB-KW"/>
</dbReference>
<dbReference type="InterPro" id="IPR015500">
    <property type="entry name" value="Peptidase_S8_subtilisin-rel"/>
</dbReference>
<dbReference type="Proteomes" id="UP000050867">
    <property type="component" value="Unassembled WGS sequence"/>
</dbReference>
<proteinExistence type="inferred from homology"/>
<dbReference type="EMBL" id="LLZU01000016">
    <property type="protein sequence ID" value="KRV48983.1"/>
    <property type="molecule type" value="Genomic_DNA"/>
</dbReference>
<evidence type="ECO:0000259" key="9">
    <source>
        <dbReference type="Pfam" id="PF00082"/>
    </source>
</evidence>
<dbReference type="Gene3D" id="3.40.50.200">
    <property type="entry name" value="Peptidase S8/S53 domain"/>
    <property type="match status" value="1"/>
</dbReference>
<dbReference type="InterPro" id="IPR000209">
    <property type="entry name" value="Peptidase_S8/S53_dom"/>
</dbReference>
<dbReference type="InterPro" id="IPR051048">
    <property type="entry name" value="Peptidase_S8/S53_subtilisin"/>
</dbReference>
<dbReference type="PROSITE" id="PS51257">
    <property type="entry name" value="PROKAR_LIPOPROTEIN"/>
    <property type="match status" value="1"/>
</dbReference>
<accession>A0A0T6LS72</accession>
<keyword evidence="4 6" id="KW-0720">Serine protease</keyword>
<keyword evidence="3 6" id="KW-0378">Hydrolase</keyword>
<dbReference type="InterPro" id="IPR008969">
    <property type="entry name" value="CarboxyPept-like_regulatory"/>
</dbReference>
<reference evidence="10 11" key="1">
    <citation type="submission" date="2015-10" db="EMBL/GenBank/DDBJ databases">
        <title>Draft genome sequence of pyrrolomycin-producing Streptomyces vitaminophilus.</title>
        <authorList>
            <person name="Graham D.E."/>
            <person name="Mahan K.M."/>
            <person name="Klingeman D.M."/>
            <person name="Hettich R.L."/>
            <person name="Parry R.J."/>
        </authorList>
    </citation>
    <scope>NUCLEOTIDE SEQUENCE [LARGE SCALE GENOMIC DNA]</scope>
    <source>
        <strain evidence="10 11">ATCC 31673</strain>
    </source>
</reference>
<evidence type="ECO:0000313" key="11">
    <source>
        <dbReference type="Proteomes" id="UP000050867"/>
    </source>
</evidence>
<feature type="active site" description="Charge relay system" evidence="5 6">
    <location>
        <position position="429"/>
    </location>
</feature>
<protein>
    <recommendedName>
        <fullName evidence="9">Peptidase S8/S53 domain-containing protein</fullName>
    </recommendedName>
</protein>
<keyword evidence="2 6" id="KW-0645">Protease</keyword>